<keyword evidence="2" id="KW-1185">Reference proteome</keyword>
<dbReference type="Proteomes" id="UP000326289">
    <property type="component" value="Unassembled WGS sequence"/>
</dbReference>
<name>A0A5N6JFQ0_9EURO</name>
<gene>
    <name evidence="1" type="ORF">BDV30DRAFT_33497</name>
</gene>
<accession>A0A5N6JFQ0</accession>
<evidence type="ECO:0000313" key="2">
    <source>
        <dbReference type="Proteomes" id="UP000326289"/>
    </source>
</evidence>
<sequence>MINCSTVDVTYPHYFCLPISFSARIFGSQPVLLLIDSWLLACWYIICVGSHGPRISCVSGTYCTQPIISAYVILTSAGVFRRSTVVWVIRPRESFYLCNLFSPQPVAWWTHLEDQLDGLISSYRR</sequence>
<dbReference type="AlphaFoldDB" id="A0A5N6JFQ0"/>
<protein>
    <submittedName>
        <fullName evidence="1">Uncharacterized protein</fullName>
    </submittedName>
</protein>
<evidence type="ECO:0000313" key="1">
    <source>
        <dbReference type="EMBL" id="KAB8276633.1"/>
    </source>
</evidence>
<organism evidence="1 2">
    <name type="scientific">Aspergillus minisclerotigenes</name>
    <dbReference type="NCBI Taxonomy" id="656917"/>
    <lineage>
        <taxon>Eukaryota</taxon>
        <taxon>Fungi</taxon>
        <taxon>Dikarya</taxon>
        <taxon>Ascomycota</taxon>
        <taxon>Pezizomycotina</taxon>
        <taxon>Eurotiomycetes</taxon>
        <taxon>Eurotiomycetidae</taxon>
        <taxon>Eurotiales</taxon>
        <taxon>Aspergillaceae</taxon>
        <taxon>Aspergillus</taxon>
        <taxon>Aspergillus subgen. Circumdati</taxon>
    </lineage>
</organism>
<reference evidence="1 2" key="1">
    <citation type="submission" date="2019-04" db="EMBL/GenBank/DDBJ databases">
        <title>Fungal friends and foes A comparative genomics study of 23 Aspergillus species from section Flavi.</title>
        <authorList>
            <consortium name="DOE Joint Genome Institute"/>
            <person name="Kjaerbolling I."/>
            <person name="Vesth T.C."/>
            <person name="Frisvad J.C."/>
            <person name="Nybo J.L."/>
            <person name="Theobald S."/>
            <person name="Kildgaard S."/>
            <person name="Petersen T.I."/>
            <person name="Kuo A."/>
            <person name="Sato A."/>
            <person name="Lyhne E.K."/>
            <person name="Kogle M.E."/>
            <person name="Wiebenga A."/>
            <person name="Kun R.S."/>
            <person name="Lubbers R.J."/>
            <person name="Makela M.R."/>
            <person name="Barry K."/>
            <person name="Chovatia M."/>
            <person name="Clum A."/>
            <person name="Daum C."/>
            <person name="Haridas S."/>
            <person name="He G."/>
            <person name="LaButti K."/>
            <person name="Lipzen A."/>
            <person name="Mondo S."/>
            <person name="Pangilinan J."/>
            <person name="Riley R."/>
            <person name="Salamov A."/>
            <person name="Simmons B.A."/>
            <person name="Magnuson J.K."/>
            <person name="Henrissat B."/>
            <person name="Mortensen U.H."/>
            <person name="Larsen T.O."/>
            <person name="De vries R.P."/>
            <person name="Grigoriev I.V."/>
            <person name="Machida M."/>
            <person name="Baker S.E."/>
            <person name="Andersen M.R."/>
        </authorList>
    </citation>
    <scope>NUCLEOTIDE SEQUENCE [LARGE SCALE GENOMIC DNA]</scope>
    <source>
        <strain evidence="1 2">CBS 117635</strain>
    </source>
</reference>
<dbReference type="EMBL" id="ML732776">
    <property type="protein sequence ID" value="KAB8276633.1"/>
    <property type="molecule type" value="Genomic_DNA"/>
</dbReference>
<proteinExistence type="predicted"/>